<feature type="region of interest" description="Disordered" evidence="4">
    <location>
        <begin position="1532"/>
        <end position="1552"/>
    </location>
</feature>
<feature type="compositionally biased region" description="Basic and acidic residues" evidence="4">
    <location>
        <begin position="711"/>
        <end position="835"/>
    </location>
</feature>
<gene>
    <name evidence="5" type="ORF">COCON_G00116600</name>
</gene>
<dbReference type="InterPro" id="IPR001611">
    <property type="entry name" value="Leu-rich_rpt"/>
</dbReference>
<dbReference type="InterPro" id="IPR000048">
    <property type="entry name" value="IQ_motif_EF-hand-BS"/>
</dbReference>
<feature type="compositionally biased region" description="Basic residues" evidence="4">
    <location>
        <begin position="1404"/>
        <end position="1413"/>
    </location>
</feature>
<dbReference type="CDD" id="cd23767">
    <property type="entry name" value="IQCD"/>
    <property type="match status" value="1"/>
</dbReference>
<feature type="compositionally biased region" description="Low complexity" evidence="4">
    <location>
        <begin position="596"/>
        <end position="608"/>
    </location>
</feature>
<keyword evidence="2" id="KW-0677">Repeat</keyword>
<keyword evidence="1" id="KW-0433">Leucine-rich repeat</keyword>
<name>A0A9Q1DFW1_CONCO</name>
<dbReference type="InterPro" id="IPR003591">
    <property type="entry name" value="Leu-rich_rpt_typical-subtyp"/>
</dbReference>
<proteinExistence type="predicted"/>
<dbReference type="Gene3D" id="1.20.5.190">
    <property type="match status" value="1"/>
</dbReference>
<feature type="coiled-coil region" evidence="3">
    <location>
        <begin position="138"/>
        <end position="165"/>
    </location>
</feature>
<feature type="compositionally biased region" description="Basic and acidic residues" evidence="4">
    <location>
        <begin position="486"/>
        <end position="498"/>
    </location>
</feature>
<dbReference type="PANTHER" id="PTHR46652">
    <property type="entry name" value="LEUCINE-RICH REPEAT AND IQ DOMAIN-CONTAINING PROTEIN 1-RELATED"/>
    <property type="match status" value="1"/>
</dbReference>
<dbReference type="SMART" id="SM00369">
    <property type="entry name" value="LRR_TYP"/>
    <property type="match status" value="4"/>
</dbReference>
<feature type="region of interest" description="Disordered" evidence="4">
    <location>
        <begin position="1750"/>
        <end position="1834"/>
    </location>
</feature>
<evidence type="ECO:0000256" key="2">
    <source>
        <dbReference type="ARBA" id="ARBA00022737"/>
    </source>
</evidence>
<dbReference type="PROSITE" id="PS51450">
    <property type="entry name" value="LRR"/>
    <property type="match status" value="3"/>
</dbReference>
<dbReference type="Proteomes" id="UP001152803">
    <property type="component" value="Unassembled WGS sequence"/>
</dbReference>
<sequence>MDDDKLIEEAASQEMSKPNENIVDPAAEDISDDDQVIYEIPQSVLSCSQLGRDRFNSIERLLMEHPEDKSSAKDDIRGVTPNNCDDFLKELASECGEDLITLKKRIISEIEEEESSEVTWTASNEITTELIPHNDEDSDEYLETERQFRAELMNLERRLKAEEEKRMAKGKVMKERFLKARKEEEERRLRRQQFFEEELKRIEYDNLVHQHLELDSEDSKINGRISKELSKQQELITGLQMHMVEERHAFEQVQAEQRSTAEEKQCRAATKIQASIRAFLVRTKNAVLLNERREERRQKKESQLRLERERKEKENRIREKLEELRITREEEQRRKEEKKRKEEERIRWMEEKKRQDEERIRQEEEKKRQDEERIRQEEEKRREEEERRKKEEEDRRERERVKEAEARLEREHKQKQEEEEARKRKEEEVRKQEELERQRRIEEEERQQREMEERKVEELRKLEEEERVRHQQKEMSSMEDSAEEALIPREKENPHCSSKEMVLASNSISSSTEMEQGKKRPMSNDTVSEGDQSEEEQYNWRLKCFYRTSQSSVSSSPDEIHASVNSREGVEAGQWQREARPFLCSDKAVADDPDRPISSPSASPSDSADLVRMEWVKDCTPWAKPSPQNNRRPVLKTTIVRWGFAKSSPASDSIIQPASWNSHNEELMARQPGQSVEDSGQAEQRGLADLIETRASHRAFLLCKKSTALQDDRKDEWRKKKEQHLQMEKEREEKEERARMKALEQRRVEEERARMTALEERRRKEEEERARMKMLEQRRRKEEEERARMKVLEQRRRKEEEERQLRETEEREAKELREEEEERRREESHKEKAEAVPEAQPTPLCLEVKGEEEAAPESDRPASSADPTQAQGSQAAITEAVTEPSEAEGHTPCSSLMCLPDSIEQKRLAWMKDCVPWSKLSLQNKRKQVVQAKSMRRGSVKALPPLSVDIVLQSAAWNSLKQVTTVTLEDLPGCSLSTLSECTKLQALTMRRCGLVALEGLSGCRGLKYIDLQENEIKFVNCKDLTKLRVLLLSQNQLTSIHGLEDAVNLDVLELSHNRISRLSGLGSQKRLQRLLIDHNQLISTRGLSELYTVLYLDCGYNHLNSMGDIENCALLSTLRLQGNNLTEPPSLKNHVLMKELYLDDNTVSSLDGLSACWLPLLQLISASKNSITHLPPLSHCVSLQKLDFSHNCLSELANVRHSLEGCSQLQEMSLSGNPFQQENNWRSSLLQTVPGLRRINGEWIRSIAPPSGRAGSPPPGSFLGFCRAQLQQLERVQRRHEAQLSTPCPSEVPSVISQHCEELLGLAEEQRCAHEFGELTVADRTAPVPSSRSPAQDGHPARAVEESSQDTASGAPCSQEAEGNGQTSSSGPETSASTSGEDAGSQSAVVTRDRSTNLLQNHPKNKPSKKPSQKFDLKNMAAAVIQSFWRGHRNRRVALPRGVRRVAVGDGVAGGNSVAVERVSRAAHLDQCRAATVIQAVWKGYALRSRLASALAAVRVGETDEEFAEVDVDEFAFDEAALDRDWITLDSGPQPSTIRPKPPAHPSTLRTGPSALAWQPRQAWLGGESERAALSGRRSTSPEILELTHRTKSPLACVLGPPKEKSEKIMKEWGLRDRYTAQLMLKRAQKMRPKKRKDKRPGDPVAYLDLFRSGENKQAPVKAPKRNQPEKTLPFKDCLAAGEEDFDERRRISSEWTDFWLQTHANNLDTDRTSPTVESEHFLPEIDVDILNGRRVQLVSVSALPRCCQAGQGQRDGPDQESESRASVAALSPPRKEHNQPRADTVGHAKREAPAPVPASSGPSKKERMSFRDNPVQLSLGWGGGKKRSQLRK</sequence>
<keyword evidence="6" id="KW-1185">Reference proteome</keyword>
<dbReference type="InterPro" id="IPR050836">
    <property type="entry name" value="SDS22/Internalin_LRR"/>
</dbReference>
<evidence type="ECO:0000313" key="6">
    <source>
        <dbReference type="Proteomes" id="UP001152803"/>
    </source>
</evidence>
<dbReference type="SMART" id="SM00365">
    <property type="entry name" value="LRR_SD22"/>
    <property type="match status" value="5"/>
</dbReference>
<dbReference type="EMBL" id="JAFJMO010000008">
    <property type="protein sequence ID" value="KAJ8269053.1"/>
    <property type="molecule type" value="Genomic_DNA"/>
</dbReference>
<comment type="caution">
    <text evidence="5">The sequence shown here is derived from an EMBL/GenBank/DDBJ whole genome shotgun (WGS) entry which is preliminary data.</text>
</comment>
<evidence type="ECO:0008006" key="7">
    <source>
        <dbReference type="Google" id="ProtNLM"/>
    </source>
</evidence>
<dbReference type="SMART" id="SM00015">
    <property type="entry name" value="IQ"/>
    <property type="match status" value="3"/>
</dbReference>
<dbReference type="InterPro" id="IPR032675">
    <property type="entry name" value="LRR_dom_sf"/>
</dbReference>
<protein>
    <recommendedName>
        <fullName evidence="7">Leucine-rich repeat and IQ domain-containing protein 1</fullName>
    </recommendedName>
</protein>
<reference evidence="5" key="1">
    <citation type="journal article" date="2023" name="Science">
        <title>Genome structures resolve the early diversification of teleost fishes.</title>
        <authorList>
            <person name="Parey E."/>
            <person name="Louis A."/>
            <person name="Montfort J."/>
            <person name="Bouchez O."/>
            <person name="Roques C."/>
            <person name="Iampietro C."/>
            <person name="Lluch J."/>
            <person name="Castinel A."/>
            <person name="Donnadieu C."/>
            <person name="Desvignes T."/>
            <person name="Floi Bucao C."/>
            <person name="Jouanno E."/>
            <person name="Wen M."/>
            <person name="Mejri S."/>
            <person name="Dirks R."/>
            <person name="Jansen H."/>
            <person name="Henkel C."/>
            <person name="Chen W.J."/>
            <person name="Zahm M."/>
            <person name="Cabau C."/>
            <person name="Klopp C."/>
            <person name="Thompson A.W."/>
            <person name="Robinson-Rechavi M."/>
            <person name="Braasch I."/>
            <person name="Lecointre G."/>
            <person name="Bobe J."/>
            <person name="Postlethwait J.H."/>
            <person name="Berthelot C."/>
            <person name="Roest Crollius H."/>
            <person name="Guiguen Y."/>
        </authorList>
    </citation>
    <scope>NUCLEOTIDE SEQUENCE</scope>
    <source>
        <strain evidence="5">Concon-B</strain>
    </source>
</reference>
<dbReference type="OrthoDB" id="266138at2759"/>
<feature type="region of interest" description="Disordered" evidence="4">
    <location>
        <begin position="551"/>
        <end position="610"/>
    </location>
</feature>
<feature type="region of interest" description="Disordered" evidence="4">
    <location>
        <begin position="1324"/>
        <end position="1417"/>
    </location>
</feature>
<feature type="compositionally biased region" description="Polar residues" evidence="4">
    <location>
        <begin position="504"/>
        <end position="514"/>
    </location>
</feature>
<feature type="compositionally biased region" description="Basic and acidic residues" evidence="4">
    <location>
        <begin position="848"/>
        <end position="860"/>
    </location>
</feature>
<feature type="region of interest" description="Disordered" evidence="4">
    <location>
        <begin position="1652"/>
        <end position="1671"/>
    </location>
</feature>
<dbReference type="PROSITE" id="PS50096">
    <property type="entry name" value="IQ"/>
    <property type="match status" value="3"/>
</dbReference>
<feature type="compositionally biased region" description="Low complexity" evidence="4">
    <location>
        <begin position="1368"/>
        <end position="1382"/>
    </location>
</feature>
<dbReference type="Gene3D" id="3.80.10.10">
    <property type="entry name" value="Ribonuclease Inhibitor"/>
    <property type="match status" value="2"/>
</dbReference>
<feature type="region of interest" description="Disordered" evidence="4">
    <location>
        <begin position="711"/>
        <end position="894"/>
    </location>
</feature>
<keyword evidence="3" id="KW-0175">Coiled coil</keyword>
<evidence type="ECO:0000256" key="3">
    <source>
        <dbReference type="SAM" id="Coils"/>
    </source>
</evidence>
<feature type="compositionally biased region" description="Basic and acidic residues" evidence="4">
    <location>
        <begin position="350"/>
        <end position="473"/>
    </location>
</feature>
<feature type="compositionally biased region" description="Basic and acidic residues" evidence="4">
    <location>
        <begin position="1775"/>
        <end position="1794"/>
    </location>
</feature>
<evidence type="ECO:0000256" key="1">
    <source>
        <dbReference type="ARBA" id="ARBA00022614"/>
    </source>
</evidence>
<accession>A0A9Q1DFW1</accession>
<feature type="region of interest" description="Disordered" evidence="4">
    <location>
        <begin position="350"/>
        <end position="535"/>
    </location>
</feature>
<dbReference type="PANTHER" id="PTHR46652:SF7">
    <property type="entry name" value="LEUCINE-RICH REPEAT AND IQ DOMAIN-CONTAINING PROTEIN 1"/>
    <property type="match status" value="1"/>
</dbReference>
<organism evidence="5 6">
    <name type="scientific">Conger conger</name>
    <name type="common">Conger eel</name>
    <name type="synonym">Muraena conger</name>
    <dbReference type="NCBI Taxonomy" id="82655"/>
    <lineage>
        <taxon>Eukaryota</taxon>
        <taxon>Metazoa</taxon>
        <taxon>Chordata</taxon>
        <taxon>Craniata</taxon>
        <taxon>Vertebrata</taxon>
        <taxon>Euteleostomi</taxon>
        <taxon>Actinopterygii</taxon>
        <taxon>Neopterygii</taxon>
        <taxon>Teleostei</taxon>
        <taxon>Anguilliformes</taxon>
        <taxon>Congridae</taxon>
        <taxon>Conger</taxon>
    </lineage>
</organism>
<dbReference type="SUPFAM" id="SSF52058">
    <property type="entry name" value="L domain-like"/>
    <property type="match status" value="1"/>
</dbReference>
<feature type="region of interest" description="Disordered" evidence="4">
    <location>
        <begin position="1"/>
        <end position="21"/>
    </location>
</feature>
<evidence type="ECO:0000256" key="4">
    <source>
        <dbReference type="SAM" id="MobiDB-lite"/>
    </source>
</evidence>
<dbReference type="Pfam" id="PF00612">
    <property type="entry name" value="IQ"/>
    <property type="match status" value="3"/>
</dbReference>
<feature type="compositionally biased region" description="Polar residues" evidence="4">
    <location>
        <begin position="865"/>
        <end position="876"/>
    </location>
</feature>
<evidence type="ECO:0000313" key="5">
    <source>
        <dbReference type="EMBL" id="KAJ8269053.1"/>
    </source>
</evidence>
<dbReference type="FunFam" id="3.80.10.10:FF:001142">
    <property type="entry name" value="Leucine-rich repeats and IQ motif containing 1"/>
    <property type="match status" value="1"/>
</dbReference>